<feature type="non-terminal residue" evidence="2">
    <location>
        <position position="1"/>
    </location>
</feature>
<keyword evidence="3" id="KW-1185">Reference proteome</keyword>
<protein>
    <submittedName>
        <fullName evidence="2">Jg23733 protein</fullName>
    </submittedName>
</protein>
<dbReference type="AlphaFoldDB" id="A0A8S4QQM2"/>
<accession>A0A8S4QQM2</accession>
<proteinExistence type="predicted"/>
<evidence type="ECO:0000313" key="2">
    <source>
        <dbReference type="EMBL" id="CAH2216173.1"/>
    </source>
</evidence>
<comment type="caution">
    <text evidence="2">The sequence shown here is derived from an EMBL/GenBank/DDBJ whole genome shotgun (WGS) entry which is preliminary data.</text>
</comment>
<feature type="compositionally biased region" description="Polar residues" evidence="1">
    <location>
        <begin position="1"/>
        <end position="14"/>
    </location>
</feature>
<dbReference type="Proteomes" id="UP000838756">
    <property type="component" value="Unassembled WGS sequence"/>
</dbReference>
<sequence length="105" mass="11582">YFTNSNLPSGQNENRPAASDEVTVSCCRGGEKLLVGTYPAFGLGDPPGKSVIRFPTCVLSKISNRFLKDGKQVFSGYMNNSPSRPKVTYDADENFIYKHPDTDKQ</sequence>
<organism evidence="2 3">
    <name type="scientific">Pararge aegeria aegeria</name>
    <dbReference type="NCBI Taxonomy" id="348720"/>
    <lineage>
        <taxon>Eukaryota</taxon>
        <taxon>Metazoa</taxon>
        <taxon>Ecdysozoa</taxon>
        <taxon>Arthropoda</taxon>
        <taxon>Hexapoda</taxon>
        <taxon>Insecta</taxon>
        <taxon>Pterygota</taxon>
        <taxon>Neoptera</taxon>
        <taxon>Endopterygota</taxon>
        <taxon>Lepidoptera</taxon>
        <taxon>Glossata</taxon>
        <taxon>Ditrysia</taxon>
        <taxon>Papilionoidea</taxon>
        <taxon>Nymphalidae</taxon>
        <taxon>Satyrinae</taxon>
        <taxon>Satyrini</taxon>
        <taxon>Parargina</taxon>
        <taxon>Pararge</taxon>
    </lineage>
</organism>
<name>A0A8S4QQM2_9NEOP</name>
<feature type="region of interest" description="Disordered" evidence="1">
    <location>
        <begin position="1"/>
        <end position="20"/>
    </location>
</feature>
<reference evidence="2" key="1">
    <citation type="submission" date="2022-03" db="EMBL/GenBank/DDBJ databases">
        <authorList>
            <person name="Lindestad O."/>
        </authorList>
    </citation>
    <scope>NUCLEOTIDE SEQUENCE</scope>
</reference>
<evidence type="ECO:0000256" key="1">
    <source>
        <dbReference type="SAM" id="MobiDB-lite"/>
    </source>
</evidence>
<gene>
    <name evidence="2" type="primary">jg23733</name>
    <name evidence="2" type="ORF">PAEG_LOCUS4231</name>
</gene>
<dbReference type="EMBL" id="CAKXAJ010014307">
    <property type="protein sequence ID" value="CAH2216173.1"/>
    <property type="molecule type" value="Genomic_DNA"/>
</dbReference>
<evidence type="ECO:0000313" key="3">
    <source>
        <dbReference type="Proteomes" id="UP000838756"/>
    </source>
</evidence>